<dbReference type="AlphaFoldDB" id="A0A9N9X6W9"/>
<dbReference type="PROSITE" id="PS00518">
    <property type="entry name" value="ZF_RING_1"/>
    <property type="match status" value="1"/>
</dbReference>
<dbReference type="InterPro" id="IPR013083">
    <property type="entry name" value="Znf_RING/FYVE/PHD"/>
</dbReference>
<dbReference type="PANTHER" id="PTHR22663">
    <property type="entry name" value="RING FINGER PROTEIN NARYA-RELATED"/>
    <property type="match status" value="1"/>
</dbReference>
<dbReference type="PROSITE" id="PS50089">
    <property type="entry name" value="ZF_RING_2"/>
    <property type="match status" value="1"/>
</dbReference>
<dbReference type="InterPro" id="IPR017907">
    <property type="entry name" value="Znf_RING_CS"/>
</dbReference>
<sequence>MDWVHCNKCFLKYQPEMKMYVVECSHIFCETCIKRVSDAKCLVCEKSSNFIAIGNDMSSSIQPFFVPLDMQIKKILEIYQFQMAHRQRLCQAQMQKYQFAKKELLTYHHKLKGVLSENKMMRNMLLNNSRPNAGSFITSTPSAMNEDISPCKSAISSIIPYTPIQDKSKPPGNSIPGYAQRQNNYDENTRGMSALRNQPHLMSGYRPSPGIMGPANMAHQRRLNMPSIHRPPNTLNPISQLHVKRT</sequence>
<evidence type="ECO:0000313" key="8">
    <source>
        <dbReference type="EMBL" id="CAG9829770.1"/>
    </source>
</evidence>
<dbReference type="GO" id="GO:0019789">
    <property type="term" value="F:SUMO transferase activity"/>
    <property type="evidence" value="ECO:0007669"/>
    <property type="project" value="InterPro"/>
</dbReference>
<dbReference type="GO" id="GO:0016925">
    <property type="term" value="P:protein sumoylation"/>
    <property type="evidence" value="ECO:0007669"/>
    <property type="project" value="TreeGrafter"/>
</dbReference>
<evidence type="ECO:0000256" key="6">
    <source>
        <dbReference type="SAM" id="MobiDB-lite"/>
    </source>
</evidence>
<keyword evidence="3" id="KW-0862">Zinc</keyword>
<dbReference type="OrthoDB" id="2535391at2759"/>
<dbReference type="Gene3D" id="3.30.40.10">
    <property type="entry name" value="Zinc/RING finger domain, C3HC4 (zinc finger)"/>
    <property type="match status" value="1"/>
</dbReference>
<dbReference type="PANTHER" id="PTHR22663:SF17">
    <property type="entry name" value="RING FINGER PROTEIN NARYA-RELATED"/>
    <property type="match status" value="1"/>
</dbReference>
<protein>
    <recommendedName>
        <fullName evidence="7">RING-type domain-containing protein</fullName>
    </recommendedName>
</protein>
<dbReference type="InterPro" id="IPR042123">
    <property type="entry name" value="Zip3/RNF212-like"/>
</dbReference>
<organism evidence="8 9">
    <name type="scientific">Diabrotica balteata</name>
    <name type="common">Banded cucumber beetle</name>
    <dbReference type="NCBI Taxonomy" id="107213"/>
    <lineage>
        <taxon>Eukaryota</taxon>
        <taxon>Metazoa</taxon>
        <taxon>Ecdysozoa</taxon>
        <taxon>Arthropoda</taxon>
        <taxon>Hexapoda</taxon>
        <taxon>Insecta</taxon>
        <taxon>Pterygota</taxon>
        <taxon>Neoptera</taxon>
        <taxon>Endopterygota</taxon>
        <taxon>Coleoptera</taxon>
        <taxon>Polyphaga</taxon>
        <taxon>Cucujiformia</taxon>
        <taxon>Chrysomeloidea</taxon>
        <taxon>Chrysomelidae</taxon>
        <taxon>Galerucinae</taxon>
        <taxon>Diabroticina</taxon>
        <taxon>Diabroticites</taxon>
        <taxon>Diabrotica</taxon>
    </lineage>
</organism>
<dbReference type="SUPFAM" id="SSF57850">
    <property type="entry name" value="RING/U-box"/>
    <property type="match status" value="1"/>
</dbReference>
<keyword evidence="4" id="KW-0469">Meiosis</keyword>
<keyword evidence="2 5" id="KW-0863">Zinc-finger</keyword>
<dbReference type="GO" id="GO:0000795">
    <property type="term" value="C:synaptonemal complex"/>
    <property type="evidence" value="ECO:0007669"/>
    <property type="project" value="InterPro"/>
</dbReference>
<name>A0A9N9X6W9_DIABA</name>
<dbReference type="GO" id="GO:0007129">
    <property type="term" value="P:homologous chromosome pairing at meiosis"/>
    <property type="evidence" value="ECO:0007669"/>
    <property type="project" value="TreeGrafter"/>
</dbReference>
<evidence type="ECO:0000259" key="7">
    <source>
        <dbReference type="PROSITE" id="PS50089"/>
    </source>
</evidence>
<dbReference type="InterPro" id="IPR001841">
    <property type="entry name" value="Znf_RING"/>
</dbReference>
<evidence type="ECO:0000256" key="5">
    <source>
        <dbReference type="PROSITE-ProRule" id="PRU00175"/>
    </source>
</evidence>
<dbReference type="EMBL" id="OU898277">
    <property type="protein sequence ID" value="CAG9829770.1"/>
    <property type="molecule type" value="Genomic_DNA"/>
</dbReference>
<gene>
    <name evidence="8" type="ORF">DIABBA_LOCUS3539</name>
</gene>
<evidence type="ECO:0000256" key="4">
    <source>
        <dbReference type="ARBA" id="ARBA00023254"/>
    </source>
</evidence>
<proteinExistence type="predicted"/>
<dbReference type="GO" id="GO:0007131">
    <property type="term" value="P:reciprocal meiotic recombination"/>
    <property type="evidence" value="ECO:0007669"/>
    <property type="project" value="InterPro"/>
</dbReference>
<keyword evidence="1" id="KW-0479">Metal-binding</keyword>
<evidence type="ECO:0000313" key="9">
    <source>
        <dbReference type="Proteomes" id="UP001153709"/>
    </source>
</evidence>
<evidence type="ECO:0000256" key="1">
    <source>
        <dbReference type="ARBA" id="ARBA00022723"/>
    </source>
</evidence>
<evidence type="ECO:0000256" key="3">
    <source>
        <dbReference type="ARBA" id="ARBA00022833"/>
    </source>
</evidence>
<accession>A0A9N9X6W9</accession>
<evidence type="ECO:0000256" key="2">
    <source>
        <dbReference type="ARBA" id="ARBA00022771"/>
    </source>
</evidence>
<reference evidence="8" key="1">
    <citation type="submission" date="2022-01" db="EMBL/GenBank/DDBJ databases">
        <authorList>
            <person name="King R."/>
        </authorList>
    </citation>
    <scope>NUCLEOTIDE SEQUENCE</scope>
</reference>
<dbReference type="GO" id="GO:0008270">
    <property type="term" value="F:zinc ion binding"/>
    <property type="evidence" value="ECO:0007669"/>
    <property type="project" value="UniProtKB-KW"/>
</dbReference>
<feature type="region of interest" description="Disordered" evidence="6">
    <location>
        <begin position="226"/>
        <end position="246"/>
    </location>
</feature>
<keyword evidence="9" id="KW-1185">Reference proteome</keyword>
<dbReference type="Pfam" id="PF14634">
    <property type="entry name" value="zf-RING_5"/>
    <property type="match status" value="1"/>
</dbReference>
<dbReference type="Proteomes" id="UP001153709">
    <property type="component" value="Chromosome 2"/>
</dbReference>
<feature type="domain" description="RING-type" evidence="7">
    <location>
        <begin position="6"/>
        <end position="45"/>
    </location>
</feature>